<keyword evidence="4" id="KW-0274">FAD</keyword>
<dbReference type="GO" id="GO:0003995">
    <property type="term" value="F:acyl-CoA dehydrogenase activity"/>
    <property type="evidence" value="ECO:0007669"/>
    <property type="project" value="TreeGrafter"/>
</dbReference>
<proteinExistence type="inferred from homology"/>
<evidence type="ECO:0000256" key="1">
    <source>
        <dbReference type="ARBA" id="ARBA00001974"/>
    </source>
</evidence>
<dbReference type="PANTHER" id="PTHR43884">
    <property type="entry name" value="ACYL-COA DEHYDROGENASE"/>
    <property type="match status" value="1"/>
</dbReference>
<comment type="caution">
    <text evidence="7">The sequence shown here is derived from an EMBL/GenBank/DDBJ whole genome shotgun (WGS) entry which is preliminary data.</text>
</comment>
<dbReference type="InterPro" id="IPR009100">
    <property type="entry name" value="AcylCoA_DH/oxidase_NM_dom_sf"/>
</dbReference>
<sequence length="358" mass="37447">MSDDEEYGSAVDEYLSRAYDGDRRRAVLTTGGWNAGLAAELAGLGWHGLAVPEQHGGLGAPLPALGPVFMALGRHLVVGPTLENTLLPAVLHEHWESAPALAAAVETGVPVALVDPGVTDDWAADIGSVTLREQRLSGTVEAVRFAGQASLLVVVAATDDGEVVCLVDPAAAGVRVEDVDSSDPATAFARVTLGDVRASVTTPADSGELVAGIRSWARLLIACELSGLAGHAVDRTVTHIGQREQFGRPIGSFQAIKHIAADMYAQATSLRNLCTAALSDAVEASAAELEVLAWTAKAHAADVAVRVCEDAVQLHGGMGFTTETDVSAYYLRTLALRSWYGDATELRRRIGAAVLNRV</sequence>
<keyword evidence="8" id="KW-1185">Reference proteome</keyword>
<gene>
    <name evidence="7" type="primary">acd_2</name>
    <name evidence="7" type="ORF">Aple_009240</name>
</gene>
<keyword evidence="3" id="KW-0285">Flavoprotein</keyword>
<dbReference type="InterPro" id="IPR036250">
    <property type="entry name" value="AcylCo_DH-like_C"/>
</dbReference>
<name>A0A5M3XCW5_9ACTN</name>
<evidence type="ECO:0000256" key="4">
    <source>
        <dbReference type="ARBA" id="ARBA00022827"/>
    </source>
</evidence>
<dbReference type="CDD" id="cd00567">
    <property type="entry name" value="ACAD"/>
    <property type="match status" value="1"/>
</dbReference>
<evidence type="ECO:0000259" key="6">
    <source>
        <dbReference type="Pfam" id="PF00441"/>
    </source>
</evidence>
<feature type="domain" description="Acyl-CoA dehydrogenase/oxidase C-terminal" evidence="6">
    <location>
        <begin position="216"/>
        <end position="354"/>
    </location>
</feature>
<dbReference type="InterPro" id="IPR009075">
    <property type="entry name" value="AcylCo_DH/oxidase_C"/>
</dbReference>
<dbReference type="Gene3D" id="1.20.140.10">
    <property type="entry name" value="Butyryl-CoA Dehydrogenase, subunit A, domain 3"/>
    <property type="match status" value="1"/>
</dbReference>
<dbReference type="InterPro" id="IPR037069">
    <property type="entry name" value="AcylCoA_DH/ox_N_sf"/>
</dbReference>
<evidence type="ECO:0000256" key="3">
    <source>
        <dbReference type="ARBA" id="ARBA00022630"/>
    </source>
</evidence>
<dbReference type="OrthoDB" id="4607453at2"/>
<evidence type="ECO:0000256" key="5">
    <source>
        <dbReference type="ARBA" id="ARBA00023002"/>
    </source>
</evidence>
<evidence type="ECO:0000256" key="2">
    <source>
        <dbReference type="ARBA" id="ARBA00009347"/>
    </source>
</evidence>
<keyword evidence="5" id="KW-0560">Oxidoreductase</keyword>
<accession>A0A5M3XCW5</accession>
<dbReference type="SUPFAM" id="SSF47203">
    <property type="entry name" value="Acyl-CoA dehydrogenase C-terminal domain-like"/>
    <property type="match status" value="1"/>
</dbReference>
<dbReference type="Proteomes" id="UP000377595">
    <property type="component" value="Unassembled WGS sequence"/>
</dbReference>
<reference evidence="7 8" key="1">
    <citation type="submission" date="2019-10" db="EMBL/GenBank/DDBJ databases">
        <title>Whole genome shotgun sequence of Acrocarpospora pleiomorpha NBRC 16267.</title>
        <authorList>
            <person name="Ichikawa N."/>
            <person name="Kimura A."/>
            <person name="Kitahashi Y."/>
            <person name="Komaki H."/>
            <person name="Oguchi A."/>
        </authorList>
    </citation>
    <scope>NUCLEOTIDE SEQUENCE [LARGE SCALE GENOMIC DNA]</scope>
    <source>
        <strain evidence="7 8">NBRC 16267</strain>
    </source>
</reference>
<dbReference type="PANTHER" id="PTHR43884:SF20">
    <property type="entry name" value="ACYL-COA DEHYDROGENASE FADE28"/>
    <property type="match status" value="1"/>
</dbReference>
<organism evidence="7 8">
    <name type="scientific">Acrocarpospora pleiomorpha</name>
    <dbReference type="NCBI Taxonomy" id="90975"/>
    <lineage>
        <taxon>Bacteria</taxon>
        <taxon>Bacillati</taxon>
        <taxon>Actinomycetota</taxon>
        <taxon>Actinomycetes</taxon>
        <taxon>Streptosporangiales</taxon>
        <taxon>Streptosporangiaceae</taxon>
        <taxon>Acrocarpospora</taxon>
    </lineage>
</organism>
<comment type="cofactor">
    <cofactor evidence="1">
        <name>FAD</name>
        <dbReference type="ChEBI" id="CHEBI:57692"/>
    </cofactor>
</comment>
<protein>
    <submittedName>
        <fullName evidence="7">Acyl-CoA dehydrogenase</fullName>
    </submittedName>
</protein>
<dbReference type="Gene3D" id="1.10.540.10">
    <property type="entry name" value="Acyl-CoA dehydrogenase/oxidase, N-terminal domain"/>
    <property type="match status" value="1"/>
</dbReference>
<dbReference type="Pfam" id="PF00441">
    <property type="entry name" value="Acyl-CoA_dh_1"/>
    <property type="match status" value="1"/>
</dbReference>
<comment type="similarity">
    <text evidence="2">Belongs to the acyl-CoA dehydrogenase family.</text>
</comment>
<dbReference type="InterPro" id="IPR046373">
    <property type="entry name" value="Acyl-CoA_Oxase/DH_mid-dom_sf"/>
</dbReference>
<dbReference type="RefSeq" id="WP_155343184.1">
    <property type="nucleotide sequence ID" value="NZ_BAAAHM010000017.1"/>
</dbReference>
<evidence type="ECO:0000313" key="8">
    <source>
        <dbReference type="Proteomes" id="UP000377595"/>
    </source>
</evidence>
<dbReference type="AlphaFoldDB" id="A0A5M3XCW5"/>
<dbReference type="Gene3D" id="2.40.110.10">
    <property type="entry name" value="Butyryl-CoA Dehydrogenase, subunit A, domain 2"/>
    <property type="match status" value="1"/>
</dbReference>
<evidence type="ECO:0000313" key="7">
    <source>
        <dbReference type="EMBL" id="GES18029.1"/>
    </source>
</evidence>
<dbReference type="SUPFAM" id="SSF56645">
    <property type="entry name" value="Acyl-CoA dehydrogenase NM domain-like"/>
    <property type="match status" value="1"/>
</dbReference>
<dbReference type="GO" id="GO:0050660">
    <property type="term" value="F:flavin adenine dinucleotide binding"/>
    <property type="evidence" value="ECO:0007669"/>
    <property type="project" value="InterPro"/>
</dbReference>
<dbReference type="EMBL" id="BLAF01000006">
    <property type="protein sequence ID" value="GES18029.1"/>
    <property type="molecule type" value="Genomic_DNA"/>
</dbReference>